<evidence type="ECO:0000313" key="2">
    <source>
        <dbReference type="EMBL" id="KAJ6262203.1"/>
    </source>
</evidence>
<sequence>MASDSTGGDECGKEAVVKDGDGERVQGDGELEVCVCADATSEATRVEDDLSSPPTWPALAPSPSTPRAPDNLSSSPRPRYHDHRRVISTSAALSALLESPSSW</sequence>
<feature type="compositionally biased region" description="Basic and acidic residues" evidence="1">
    <location>
        <begin position="10"/>
        <end position="26"/>
    </location>
</feature>
<name>A0AAD6J0N7_DREDA</name>
<accession>A0AAD6J0N7</accession>
<keyword evidence="3" id="KW-1185">Reference proteome</keyword>
<dbReference type="Proteomes" id="UP001221413">
    <property type="component" value="Unassembled WGS sequence"/>
</dbReference>
<feature type="region of interest" description="Disordered" evidence="1">
    <location>
        <begin position="1"/>
        <end position="26"/>
    </location>
</feature>
<organism evidence="2 3">
    <name type="scientific">Drechslerella dactyloides</name>
    <name type="common">Nematode-trapping fungus</name>
    <name type="synonym">Arthrobotrys dactyloides</name>
    <dbReference type="NCBI Taxonomy" id="74499"/>
    <lineage>
        <taxon>Eukaryota</taxon>
        <taxon>Fungi</taxon>
        <taxon>Dikarya</taxon>
        <taxon>Ascomycota</taxon>
        <taxon>Pezizomycotina</taxon>
        <taxon>Orbiliomycetes</taxon>
        <taxon>Orbiliales</taxon>
        <taxon>Orbiliaceae</taxon>
        <taxon>Drechslerella</taxon>
    </lineage>
</organism>
<evidence type="ECO:0000256" key="1">
    <source>
        <dbReference type="SAM" id="MobiDB-lite"/>
    </source>
</evidence>
<gene>
    <name evidence="2" type="ORF">Dda_3008</name>
</gene>
<evidence type="ECO:0000313" key="3">
    <source>
        <dbReference type="Proteomes" id="UP001221413"/>
    </source>
</evidence>
<dbReference type="EMBL" id="JAQGDS010000003">
    <property type="protein sequence ID" value="KAJ6262203.1"/>
    <property type="molecule type" value="Genomic_DNA"/>
</dbReference>
<protein>
    <submittedName>
        <fullName evidence="2">Uncharacterized protein</fullName>
    </submittedName>
</protein>
<feature type="region of interest" description="Disordered" evidence="1">
    <location>
        <begin position="44"/>
        <end position="82"/>
    </location>
</feature>
<dbReference type="AlphaFoldDB" id="A0AAD6J0N7"/>
<reference evidence="2" key="1">
    <citation type="submission" date="2023-01" db="EMBL/GenBank/DDBJ databases">
        <title>The chitinases involved in constricting ring structure development in the nematode-trapping fungus Drechslerella dactyloides.</title>
        <authorList>
            <person name="Wang R."/>
            <person name="Zhang L."/>
            <person name="Tang P."/>
            <person name="Li S."/>
            <person name="Liang L."/>
        </authorList>
    </citation>
    <scope>NUCLEOTIDE SEQUENCE</scope>
    <source>
        <strain evidence="2">YMF1.00031</strain>
    </source>
</reference>
<proteinExistence type="predicted"/>
<comment type="caution">
    <text evidence="2">The sequence shown here is derived from an EMBL/GenBank/DDBJ whole genome shotgun (WGS) entry which is preliminary data.</text>
</comment>